<organism evidence="4 5">
    <name type="scientific">Roseateles violae</name>
    <dbReference type="NCBI Taxonomy" id="3058042"/>
    <lineage>
        <taxon>Bacteria</taxon>
        <taxon>Pseudomonadati</taxon>
        <taxon>Pseudomonadota</taxon>
        <taxon>Betaproteobacteria</taxon>
        <taxon>Burkholderiales</taxon>
        <taxon>Sphaerotilaceae</taxon>
        <taxon>Roseateles</taxon>
    </lineage>
</organism>
<protein>
    <submittedName>
        <fullName evidence="4">GNAT family N-acetyltransferase</fullName>
    </submittedName>
</protein>
<accession>A0ABT8DK13</accession>
<dbReference type="PROSITE" id="PS51186">
    <property type="entry name" value="GNAT"/>
    <property type="match status" value="1"/>
</dbReference>
<dbReference type="EMBL" id="JAUHHC010000001">
    <property type="protein sequence ID" value="MDN3918755.1"/>
    <property type="molecule type" value="Genomic_DNA"/>
</dbReference>
<dbReference type="InterPro" id="IPR016181">
    <property type="entry name" value="Acyl_CoA_acyltransferase"/>
</dbReference>
<keyword evidence="5" id="KW-1185">Reference proteome</keyword>
<evidence type="ECO:0000259" key="3">
    <source>
        <dbReference type="PROSITE" id="PS51186"/>
    </source>
</evidence>
<comment type="caution">
    <text evidence="4">The sequence shown here is derived from an EMBL/GenBank/DDBJ whole genome shotgun (WGS) entry which is preliminary data.</text>
</comment>
<reference evidence="4 5" key="1">
    <citation type="submission" date="2023-06" db="EMBL/GenBank/DDBJ databases">
        <title>Pelomonas sp. PFR6 16S ribosomal RNA gene Genome sequencing and assembly.</title>
        <authorList>
            <person name="Woo H."/>
        </authorList>
    </citation>
    <scope>NUCLEOTIDE SEQUENCE [LARGE SCALE GENOMIC DNA]</scope>
    <source>
        <strain evidence="4 5">PFR6</strain>
    </source>
</reference>
<dbReference type="InterPro" id="IPR050832">
    <property type="entry name" value="Bact_Acetyltransf"/>
</dbReference>
<proteinExistence type="predicted"/>
<feature type="domain" description="N-acetyltransferase" evidence="3">
    <location>
        <begin position="4"/>
        <end position="155"/>
    </location>
</feature>
<evidence type="ECO:0000256" key="2">
    <source>
        <dbReference type="ARBA" id="ARBA00023315"/>
    </source>
</evidence>
<dbReference type="InterPro" id="IPR000182">
    <property type="entry name" value="GNAT_dom"/>
</dbReference>
<name>A0ABT8DK13_9BURK</name>
<sequence length="288" mass="30995">MSSAALYPADRVDPAALHAAFGQAFADYLIGPFALSPAQWPQFLARQCVDLALSRVLMQGGQPLAFAFVAPRPVGRPRWRLATMGVVPAARGSGAAPRLLDDFIARAAAAGLAEVELEVFAQNERALRLYRSRGFETLHELQGYEAAAPGGAAAEPPAAIDRLDRAAAFAWIEREALPRLAELPLQQTPAALAAGTAELLGWQLGSALLLFSRLDADSLAIASLIDWRPAQNEARRLLRALRAAHPAQRIRVPQLQRLDTGGQALRDSGFQPLPLHQLLMRAPTGAMR</sequence>
<keyword evidence="2" id="KW-0012">Acyltransferase</keyword>
<dbReference type="PANTHER" id="PTHR43877">
    <property type="entry name" value="AMINOALKYLPHOSPHONATE N-ACETYLTRANSFERASE-RELATED-RELATED"/>
    <property type="match status" value="1"/>
</dbReference>
<dbReference type="RefSeq" id="WP_290357084.1">
    <property type="nucleotide sequence ID" value="NZ_JAUHHC010000001.1"/>
</dbReference>
<keyword evidence="1" id="KW-0808">Transferase</keyword>
<evidence type="ECO:0000313" key="5">
    <source>
        <dbReference type="Proteomes" id="UP001228044"/>
    </source>
</evidence>
<dbReference type="CDD" id="cd04301">
    <property type="entry name" value="NAT_SF"/>
    <property type="match status" value="1"/>
</dbReference>
<dbReference type="Proteomes" id="UP001228044">
    <property type="component" value="Unassembled WGS sequence"/>
</dbReference>
<dbReference type="SUPFAM" id="SSF55729">
    <property type="entry name" value="Acyl-CoA N-acyltransferases (Nat)"/>
    <property type="match status" value="1"/>
</dbReference>
<dbReference type="Gene3D" id="3.40.630.30">
    <property type="match status" value="1"/>
</dbReference>
<gene>
    <name evidence="4" type="ORF">QWJ38_00565</name>
</gene>
<dbReference type="Pfam" id="PF00583">
    <property type="entry name" value="Acetyltransf_1"/>
    <property type="match status" value="1"/>
</dbReference>
<evidence type="ECO:0000256" key="1">
    <source>
        <dbReference type="ARBA" id="ARBA00022679"/>
    </source>
</evidence>
<evidence type="ECO:0000313" key="4">
    <source>
        <dbReference type="EMBL" id="MDN3918755.1"/>
    </source>
</evidence>